<name>A0AAD5M1B0_PARTN</name>
<gene>
    <name evidence="1" type="ORF">KIN20_004165</name>
</gene>
<dbReference type="EMBL" id="JAHQIW010000561">
    <property type="protein sequence ID" value="KAJ1348773.1"/>
    <property type="molecule type" value="Genomic_DNA"/>
</dbReference>
<sequence>MLETIEPENLLTSLISPYIAVQRGSLYFIQFIPLQTTSMRPSTKDAVAYHYVSDLIRHLLPEVPFLTSHKSEFPSSWSSHAAPYMGEDCARLRSKDRLVRERTIAEMMSVGARVMAA</sequence>
<accession>A0AAD5M1B0</accession>
<keyword evidence="2" id="KW-1185">Reference proteome</keyword>
<comment type="caution">
    <text evidence="1">The sequence shown here is derived from an EMBL/GenBank/DDBJ whole genome shotgun (WGS) entry which is preliminary data.</text>
</comment>
<protein>
    <submittedName>
        <fullName evidence="1">Uncharacterized protein</fullName>
    </submittedName>
</protein>
<dbReference type="AlphaFoldDB" id="A0AAD5M1B0"/>
<organism evidence="1 2">
    <name type="scientific">Parelaphostrongylus tenuis</name>
    <name type="common">Meningeal worm</name>
    <dbReference type="NCBI Taxonomy" id="148309"/>
    <lineage>
        <taxon>Eukaryota</taxon>
        <taxon>Metazoa</taxon>
        <taxon>Ecdysozoa</taxon>
        <taxon>Nematoda</taxon>
        <taxon>Chromadorea</taxon>
        <taxon>Rhabditida</taxon>
        <taxon>Rhabditina</taxon>
        <taxon>Rhabditomorpha</taxon>
        <taxon>Strongyloidea</taxon>
        <taxon>Metastrongylidae</taxon>
        <taxon>Parelaphostrongylus</taxon>
    </lineage>
</organism>
<evidence type="ECO:0000313" key="1">
    <source>
        <dbReference type="EMBL" id="KAJ1348773.1"/>
    </source>
</evidence>
<evidence type="ECO:0000313" key="2">
    <source>
        <dbReference type="Proteomes" id="UP001196413"/>
    </source>
</evidence>
<dbReference type="Proteomes" id="UP001196413">
    <property type="component" value="Unassembled WGS sequence"/>
</dbReference>
<reference evidence="1" key="1">
    <citation type="submission" date="2021-06" db="EMBL/GenBank/DDBJ databases">
        <title>Parelaphostrongylus tenuis whole genome reference sequence.</title>
        <authorList>
            <person name="Garwood T.J."/>
            <person name="Larsen P.A."/>
            <person name="Fountain-Jones N.M."/>
            <person name="Garbe J.R."/>
            <person name="Macchietto M.G."/>
            <person name="Kania S.A."/>
            <person name="Gerhold R.W."/>
            <person name="Richards J.E."/>
            <person name="Wolf T.M."/>
        </authorList>
    </citation>
    <scope>NUCLEOTIDE SEQUENCE</scope>
    <source>
        <strain evidence="1">MNPRO001-30</strain>
        <tissue evidence="1">Meninges</tissue>
    </source>
</reference>
<proteinExistence type="predicted"/>